<evidence type="ECO:0000259" key="3">
    <source>
        <dbReference type="Pfam" id="PF05183"/>
    </source>
</evidence>
<dbReference type="EMBL" id="CAWUHD010000039">
    <property type="protein sequence ID" value="CAK7221187.1"/>
    <property type="molecule type" value="Genomic_DNA"/>
</dbReference>
<feature type="domain" description="RdRP-like PH" evidence="4">
    <location>
        <begin position="235"/>
        <end position="277"/>
    </location>
</feature>
<keyword evidence="1" id="KW-0694">RNA-binding</keyword>
<comment type="catalytic activity">
    <reaction evidence="1">
        <text>RNA(n) + a ribonucleoside 5'-triphosphate = RNA(n+1) + diphosphate</text>
        <dbReference type="Rhea" id="RHEA:21248"/>
        <dbReference type="Rhea" id="RHEA-COMP:14527"/>
        <dbReference type="Rhea" id="RHEA-COMP:17342"/>
        <dbReference type="ChEBI" id="CHEBI:33019"/>
        <dbReference type="ChEBI" id="CHEBI:61557"/>
        <dbReference type="ChEBI" id="CHEBI:140395"/>
        <dbReference type="EC" id="2.7.7.48"/>
    </reaction>
</comment>
<keyword evidence="1" id="KW-0548">Nucleotidyltransferase</keyword>
<name>A0ABP0BNB8_9PEZI</name>
<accession>A0ABP0BNB8</accession>
<dbReference type="PANTHER" id="PTHR23079">
    <property type="entry name" value="RNA-DEPENDENT RNA POLYMERASE"/>
    <property type="match status" value="1"/>
</dbReference>
<keyword evidence="1" id="KW-0808">Transferase</keyword>
<dbReference type="InterPro" id="IPR057503">
    <property type="entry name" value="PH_RdRP"/>
</dbReference>
<organism evidence="5 6">
    <name type="scientific">Sporothrix eucalyptigena</name>
    <dbReference type="NCBI Taxonomy" id="1812306"/>
    <lineage>
        <taxon>Eukaryota</taxon>
        <taxon>Fungi</taxon>
        <taxon>Dikarya</taxon>
        <taxon>Ascomycota</taxon>
        <taxon>Pezizomycotina</taxon>
        <taxon>Sordariomycetes</taxon>
        <taxon>Sordariomycetidae</taxon>
        <taxon>Ophiostomatales</taxon>
        <taxon>Ophiostomataceae</taxon>
        <taxon>Sporothrix</taxon>
    </lineage>
</organism>
<protein>
    <recommendedName>
        <fullName evidence="1">RNA-dependent RNA polymerase</fullName>
        <ecNumber evidence="1">2.7.7.48</ecNumber>
    </recommendedName>
</protein>
<evidence type="ECO:0000256" key="1">
    <source>
        <dbReference type="RuleBase" id="RU363098"/>
    </source>
</evidence>
<feature type="compositionally biased region" description="Acidic residues" evidence="2">
    <location>
        <begin position="1171"/>
        <end position="1181"/>
    </location>
</feature>
<feature type="compositionally biased region" description="Basic and acidic residues" evidence="2">
    <location>
        <begin position="1160"/>
        <end position="1170"/>
    </location>
</feature>
<keyword evidence="1" id="KW-0696">RNA-directed RNA polymerase</keyword>
<feature type="domain" description="RdRP-like PH" evidence="4">
    <location>
        <begin position="151"/>
        <end position="231"/>
    </location>
</feature>
<dbReference type="InterPro" id="IPR007855">
    <property type="entry name" value="RDRP"/>
</dbReference>
<dbReference type="PANTHER" id="PTHR23079:SF17">
    <property type="entry name" value="RNA-DEPENDENT RNA POLYMERASE"/>
    <property type="match status" value="1"/>
</dbReference>
<evidence type="ECO:0000313" key="5">
    <source>
        <dbReference type="EMBL" id="CAK7221187.1"/>
    </source>
</evidence>
<keyword evidence="6" id="KW-1185">Reference proteome</keyword>
<feature type="region of interest" description="Disordered" evidence="2">
    <location>
        <begin position="117"/>
        <end position="140"/>
    </location>
</feature>
<feature type="domain" description="RDRP core" evidence="3">
    <location>
        <begin position="420"/>
        <end position="1038"/>
    </location>
</feature>
<proteinExistence type="inferred from homology"/>
<comment type="caution">
    <text evidence="5">The sequence shown here is derived from an EMBL/GenBank/DDBJ whole genome shotgun (WGS) entry which is preliminary data.</text>
</comment>
<dbReference type="InterPro" id="IPR057596">
    <property type="entry name" value="RDRP_core"/>
</dbReference>
<evidence type="ECO:0000313" key="6">
    <source>
        <dbReference type="Proteomes" id="UP001642482"/>
    </source>
</evidence>
<dbReference type="Pfam" id="PF25358">
    <property type="entry name" value="PH_fung_RdRP"/>
    <property type="match status" value="2"/>
</dbReference>
<sequence length="1257" mass="141873">MEVFVHNLPAEGDLSNRGLHLQLQPFMRKLKIPDHAYICEKAAKKRHAFITFSNEADGQRFLAAHSEVQATALANNKNRTNVNVSRLQFLGARVMCRRSNRPANRASLGVLAAQAEGARVERERPPVRPAPSTTETTTSRQPNLENYFVYDRFSCGYYKYIDSSRLAFVPEYVENPISDKPGIADFGKRHLTLSREDDTVIYIPLSTIQEIVWSQHGTISLTLSTVPLFFSPLGSGKRTRLTALDDRHAKIVGMCLVYQITVQPQQIHRKMQRLADLGGGLSVTRYEVSMTLGLDVASSDAQLRSLLGVLTVENSLPFSVLMQLQALASNAYLHPATVTGLARKLVDIHRTTPVSPEAMKQLMQAIDWPTPDYPDPRDFEVPALADYIVETEKDITDGRYVRAGLDNPGGNLTAIHRVMVTPTHVTLHGPELENKNRVLRKFPNHHDYFVRVQFCDEDGQSLRLNGRVEYSHVYARFRSIMVNGIQVAGRTYRFLGWSHSSLRSHSMWFVAPFVDDRGNLQTHFSIITTLGNFNTIYSPARCAARIGQAFSETPFAISLAENDICVFEIPDVKSATDDARLFSDGVGTISVEAAQCIWRQLPRGRKQPTCFQIRYAGAKGMLSIDTRLPGRQINLRPSMIKFKSDERTNLEICDMATQPIPLYLNRQLIKILEDMGVPTEWFQKRQEEALRELRLITSSPYNMASFLKAQSVATAIKLHKLLLLADRLGLDFRSDSFLRRATDAVVLRELRLLKHKARMLVPNGITLFGIMDETGFLQEGEVYLAFDAPKGDSKSRRFRGPPPNGALVLVTRSPALHPGDIQFAVNTHPPLHDGQGGDHPVRALRNCIVFSQYGARDLPSQLSGGDLDGDIFNVIWDPEICRNTKLQSFMPADYPRQAPINIGRIVKTEDIADFFLDFMRTDHLGAIATRHMILADQLPSGTLESSCIQVAEMHSTAVDFSKTGIPAELKDLPKANHYRPDFLSPGPIVQIYSHKDIDLDQLMTEEEEEDEEEKHELDAPRYRYYRSIKTLGTLYRAIDERQIWQDVQVPPTNESFYKTFLGWATRECAAMGCGDWRNRSDEALRIRSAYEDAMLATMYEFSEHPTLPLTELEVFIGTIVNKTGAQTLRQRDRSRKLHDEYERISSWITAQMRPHKKAKGANDKQAKPENDDSDSEDEEDGGGAWLKECTAVLELCLACVHSRKQERGGRKKEENTVKSFWLVAGSALVHELELIRHRMQVDVDLQRDMQQLSVGGS</sequence>
<gene>
    <name evidence="5" type="ORF">SEUCBS140593_004487</name>
</gene>
<comment type="similarity">
    <text evidence="1">Belongs to the RdRP family.</text>
</comment>
<reference evidence="5 6" key="1">
    <citation type="submission" date="2024-01" db="EMBL/GenBank/DDBJ databases">
        <authorList>
            <person name="Allen C."/>
            <person name="Tagirdzhanova G."/>
        </authorList>
    </citation>
    <scope>NUCLEOTIDE SEQUENCE [LARGE SCALE GENOMIC DNA]</scope>
</reference>
<dbReference type="Proteomes" id="UP001642482">
    <property type="component" value="Unassembled WGS sequence"/>
</dbReference>
<evidence type="ECO:0000256" key="2">
    <source>
        <dbReference type="SAM" id="MobiDB-lite"/>
    </source>
</evidence>
<evidence type="ECO:0000259" key="4">
    <source>
        <dbReference type="Pfam" id="PF25358"/>
    </source>
</evidence>
<feature type="region of interest" description="Disordered" evidence="2">
    <location>
        <begin position="1152"/>
        <end position="1182"/>
    </location>
</feature>
<dbReference type="EC" id="2.7.7.48" evidence="1"/>
<dbReference type="Pfam" id="PF05183">
    <property type="entry name" value="RdRP"/>
    <property type="match status" value="1"/>
</dbReference>